<dbReference type="InterPro" id="IPR001214">
    <property type="entry name" value="SET_dom"/>
</dbReference>
<evidence type="ECO:0000259" key="1">
    <source>
        <dbReference type="PROSITE" id="PS50280"/>
    </source>
</evidence>
<dbReference type="EMBL" id="JABXXO010000001">
    <property type="protein sequence ID" value="KAF7785075.1"/>
    <property type="molecule type" value="Genomic_DNA"/>
</dbReference>
<comment type="caution">
    <text evidence="2">The sequence shown here is derived from an EMBL/GenBank/DDBJ whole genome shotgun (WGS) entry which is preliminary data.</text>
</comment>
<dbReference type="AlphaFoldDB" id="A0A8H7FCI5"/>
<sequence length="182" mass="20412">MARRDSPARWPADIRYLRASLFHASATPAVRDFVKGDASMVTSLPNTYPSSVAIRPITDPTHPAHGQYGLFATCRIKPDTRILDYFGEIHCDTRPDSDYDLSLHRFPDGTSIGIDARGAGNEARFINDYRGISKKPNAVFQDNRVGSGEIRMSIWSCKEGIRKGDEIVVSYGKSWWKARMMT</sequence>
<evidence type="ECO:0000313" key="3">
    <source>
        <dbReference type="Proteomes" id="UP000629468"/>
    </source>
</evidence>
<protein>
    <recommendedName>
        <fullName evidence="1">SET domain-containing protein</fullName>
    </recommendedName>
</protein>
<dbReference type="Gene3D" id="2.170.270.10">
    <property type="entry name" value="SET domain"/>
    <property type="match status" value="1"/>
</dbReference>
<accession>A0A8H7FCI5</accession>
<dbReference type="PROSITE" id="PS50280">
    <property type="entry name" value="SET"/>
    <property type="match status" value="1"/>
</dbReference>
<proteinExistence type="predicted"/>
<name>A0A8H7FCI5_AGABI</name>
<feature type="domain" description="SET" evidence="1">
    <location>
        <begin position="50"/>
        <end position="172"/>
    </location>
</feature>
<dbReference type="Proteomes" id="UP000629468">
    <property type="component" value="Unassembled WGS sequence"/>
</dbReference>
<evidence type="ECO:0000313" key="2">
    <source>
        <dbReference type="EMBL" id="KAF7785075.1"/>
    </source>
</evidence>
<dbReference type="Pfam" id="PF00856">
    <property type="entry name" value="SET"/>
    <property type="match status" value="1"/>
</dbReference>
<organism evidence="2 3">
    <name type="scientific">Agaricus bisporus var. burnettii</name>
    <dbReference type="NCBI Taxonomy" id="192524"/>
    <lineage>
        <taxon>Eukaryota</taxon>
        <taxon>Fungi</taxon>
        <taxon>Dikarya</taxon>
        <taxon>Basidiomycota</taxon>
        <taxon>Agaricomycotina</taxon>
        <taxon>Agaricomycetes</taxon>
        <taxon>Agaricomycetidae</taxon>
        <taxon>Agaricales</taxon>
        <taxon>Agaricineae</taxon>
        <taxon>Agaricaceae</taxon>
        <taxon>Agaricus</taxon>
    </lineage>
</organism>
<dbReference type="InterPro" id="IPR046341">
    <property type="entry name" value="SET_dom_sf"/>
</dbReference>
<gene>
    <name evidence="2" type="ORF">Agabi119p4_1240</name>
</gene>
<reference evidence="2 3" key="1">
    <citation type="journal article" name="Sci. Rep.">
        <title>Telomere-to-telomere assembled and centromere annotated genomes of the two main subspecies of the button mushroom Agaricus bisporus reveal especially polymorphic chromosome ends.</title>
        <authorList>
            <person name="Sonnenberg A.S.M."/>
            <person name="Sedaghat-Telgerd N."/>
            <person name="Lavrijssen B."/>
            <person name="Ohm R.A."/>
            <person name="Hendrickx P.M."/>
            <person name="Scholtmeijer K."/>
            <person name="Baars J.J.P."/>
            <person name="van Peer A."/>
        </authorList>
    </citation>
    <scope>NUCLEOTIDE SEQUENCE [LARGE SCALE GENOMIC DNA]</scope>
    <source>
        <strain evidence="2 3">H119_p4</strain>
    </source>
</reference>
<dbReference type="SMART" id="SM00317">
    <property type="entry name" value="SET"/>
    <property type="match status" value="1"/>
</dbReference>
<dbReference type="SUPFAM" id="SSF82199">
    <property type="entry name" value="SET domain"/>
    <property type="match status" value="1"/>
</dbReference>